<gene>
    <name evidence="6" type="ORF">EDI_231800</name>
</gene>
<protein>
    <submittedName>
        <fullName evidence="6">Multidrug resistance protein, putative</fullName>
        <ecNumber evidence="6">3.6.3.44</ecNumber>
    </submittedName>
</protein>
<evidence type="ECO:0000256" key="1">
    <source>
        <dbReference type="ARBA" id="ARBA00022692"/>
    </source>
</evidence>
<feature type="transmembrane region" description="Helical" evidence="4">
    <location>
        <begin position="46"/>
        <end position="63"/>
    </location>
</feature>
<dbReference type="VEuPathDB" id="AmoebaDB:EDI_231800"/>
<dbReference type="GO" id="GO:0016020">
    <property type="term" value="C:membrane"/>
    <property type="evidence" value="ECO:0007669"/>
    <property type="project" value="InterPro"/>
</dbReference>
<dbReference type="OrthoDB" id="6515795at2759"/>
<dbReference type="GO" id="GO:0140359">
    <property type="term" value="F:ABC-type transporter activity"/>
    <property type="evidence" value="ECO:0007669"/>
    <property type="project" value="InterPro"/>
</dbReference>
<dbReference type="Gene3D" id="1.20.1560.10">
    <property type="entry name" value="ABC transporter type 1, transmembrane domain"/>
    <property type="match status" value="1"/>
</dbReference>
<evidence type="ECO:0000256" key="2">
    <source>
        <dbReference type="ARBA" id="ARBA00022989"/>
    </source>
</evidence>
<dbReference type="GO" id="GO:0016787">
    <property type="term" value="F:hydrolase activity"/>
    <property type="evidence" value="ECO:0007669"/>
    <property type="project" value="UniProtKB-KW"/>
</dbReference>
<keyword evidence="2 4" id="KW-1133">Transmembrane helix</keyword>
<dbReference type="EMBL" id="DS549903">
    <property type="protein sequence ID" value="EDR24547.1"/>
    <property type="molecule type" value="Genomic_DNA"/>
</dbReference>
<evidence type="ECO:0000256" key="4">
    <source>
        <dbReference type="SAM" id="Phobius"/>
    </source>
</evidence>
<dbReference type="RefSeq" id="XP_001739083.1">
    <property type="nucleotide sequence ID" value="XM_001739031.1"/>
</dbReference>
<organism evidence="7">
    <name type="scientific">Entamoeba dispar (strain ATCC PRA-260 / SAW760)</name>
    <dbReference type="NCBI Taxonomy" id="370354"/>
    <lineage>
        <taxon>Eukaryota</taxon>
        <taxon>Amoebozoa</taxon>
        <taxon>Evosea</taxon>
        <taxon>Archamoebae</taxon>
        <taxon>Mastigamoebida</taxon>
        <taxon>Entamoebidae</taxon>
        <taxon>Entamoeba</taxon>
    </lineage>
</organism>
<dbReference type="GO" id="GO:0005524">
    <property type="term" value="F:ATP binding"/>
    <property type="evidence" value="ECO:0007669"/>
    <property type="project" value="InterPro"/>
</dbReference>
<accession>B0ELP7</accession>
<dbReference type="SUPFAM" id="SSF90123">
    <property type="entry name" value="ABC transporter transmembrane region"/>
    <property type="match status" value="1"/>
</dbReference>
<reference evidence="7" key="1">
    <citation type="submission" date="2007-12" db="EMBL/GenBank/DDBJ databases">
        <title>Annotation of Entamoeba dispar SAW760.</title>
        <authorList>
            <person name="Lorenzi H."/>
            <person name="Inman J."/>
            <person name="Schobel S."/>
            <person name="Amedeo P."/>
            <person name="Caler E."/>
        </authorList>
    </citation>
    <scope>NUCLEOTIDE SEQUENCE [LARGE SCALE GENOMIC DNA]</scope>
    <source>
        <strain evidence="7">ATCC PRA-260 / SAW760</strain>
    </source>
</reference>
<keyword evidence="1 4" id="KW-0812">Transmembrane</keyword>
<feature type="transmembrane region" description="Helical" evidence="4">
    <location>
        <begin position="12"/>
        <end position="34"/>
    </location>
</feature>
<evidence type="ECO:0000313" key="7">
    <source>
        <dbReference type="Proteomes" id="UP000008076"/>
    </source>
</evidence>
<dbReference type="Proteomes" id="UP000008076">
    <property type="component" value="Unassembled WGS sequence"/>
</dbReference>
<dbReference type="AlphaFoldDB" id="B0ELP7"/>
<evidence type="ECO:0000259" key="5">
    <source>
        <dbReference type="PROSITE" id="PS50929"/>
    </source>
</evidence>
<name>B0ELP7_ENTDS</name>
<evidence type="ECO:0000313" key="6">
    <source>
        <dbReference type="EMBL" id="EDR24547.1"/>
    </source>
</evidence>
<proteinExistence type="predicted"/>
<keyword evidence="7" id="KW-1185">Reference proteome</keyword>
<feature type="domain" description="ABC transmembrane type-1" evidence="5">
    <location>
        <begin position="1"/>
        <end position="99"/>
    </location>
</feature>
<sequence>MILGLIGSMIYGALFPIFSYYLCESIVMLVTVYLTGIPNDDDVMKYFYIFVGISYGAFISTYLHKAFFLMSGEFLTYRVRKLSFYAIYRQDNGWFDKKREFNWKICS</sequence>
<dbReference type="GeneID" id="5884210"/>
<evidence type="ECO:0000256" key="3">
    <source>
        <dbReference type="ARBA" id="ARBA00023136"/>
    </source>
</evidence>
<dbReference type="KEGG" id="edi:EDI_231800"/>
<dbReference type="PROSITE" id="PS50929">
    <property type="entry name" value="ABC_TM1F"/>
    <property type="match status" value="1"/>
</dbReference>
<dbReference type="Pfam" id="PF00664">
    <property type="entry name" value="ABC_membrane"/>
    <property type="match status" value="1"/>
</dbReference>
<keyword evidence="6" id="KW-0378">Hydrolase</keyword>
<dbReference type="InterPro" id="IPR036640">
    <property type="entry name" value="ABC1_TM_sf"/>
</dbReference>
<dbReference type="EC" id="3.6.3.44" evidence="6"/>
<keyword evidence="3 4" id="KW-0472">Membrane</keyword>
<dbReference type="InterPro" id="IPR011527">
    <property type="entry name" value="ABC1_TM_dom"/>
</dbReference>